<dbReference type="InterPro" id="IPR015943">
    <property type="entry name" value="WD40/YVTN_repeat-like_dom_sf"/>
</dbReference>
<evidence type="ECO:0000256" key="2">
    <source>
        <dbReference type="ARBA" id="ARBA00022737"/>
    </source>
</evidence>
<name>A0ABR2TQ42_9ROSI</name>
<keyword evidence="1 3" id="KW-0853">WD repeat</keyword>
<dbReference type="PANTHER" id="PTHR22838">
    <property type="entry name" value="WD REPEAT PROTEIN 26-RELATED"/>
    <property type="match status" value="1"/>
</dbReference>
<dbReference type="InterPro" id="IPR051350">
    <property type="entry name" value="WD_repeat-ST_regulator"/>
</dbReference>
<reference evidence="4 5" key="1">
    <citation type="journal article" date="2024" name="G3 (Bethesda)">
        <title>Genome assembly of Hibiscus sabdariffa L. provides insights into metabolisms of medicinal natural products.</title>
        <authorList>
            <person name="Kim T."/>
        </authorList>
    </citation>
    <scope>NUCLEOTIDE SEQUENCE [LARGE SCALE GENOMIC DNA]</scope>
    <source>
        <strain evidence="4">TK-2024</strain>
        <tissue evidence="4">Old leaves</tissue>
    </source>
</reference>
<dbReference type="InterPro" id="IPR036322">
    <property type="entry name" value="WD40_repeat_dom_sf"/>
</dbReference>
<accession>A0ABR2TQ42</accession>
<dbReference type="EMBL" id="JBBPBN010000004">
    <property type="protein sequence ID" value="KAK9039482.1"/>
    <property type="molecule type" value="Genomic_DNA"/>
</dbReference>
<dbReference type="PANTHER" id="PTHR22838:SF0">
    <property type="entry name" value="WD REPEAT-CONTAINING PROTEIN 26"/>
    <property type="match status" value="1"/>
</dbReference>
<feature type="repeat" description="WD" evidence="3">
    <location>
        <begin position="270"/>
        <end position="306"/>
    </location>
</feature>
<dbReference type="PROSITE" id="PS50294">
    <property type="entry name" value="WD_REPEATS_REGION"/>
    <property type="match status" value="1"/>
</dbReference>
<dbReference type="Pfam" id="PF00400">
    <property type="entry name" value="WD40"/>
    <property type="match status" value="3"/>
</dbReference>
<dbReference type="Proteomes" id="UP001396334">
    <property type="component" value="Unassembled WGS sequence"/>
</dbReference>
<evidence type="ECO:0000256" key="1">
    <source>
        <dbReference type="ARBA" id="ARBA00022574"/>
    </source>
</evidence>
<evidence type="ECO:0000256" key="3">
    <source>
        <dbReference type="PROSITE-ProRule" id="PRU00221"/>
    </source>
</evidence>
<evidence type="ECO:0000313" key="4">
    <source>
        <dbReference type="EMBL" id="KAK9039482.1"/>
    </source>
</evidence>
<dbReference type="InterPro" id="IPR001680">
    <property type="entry name" value="WD40_rpt"/>
</dbReference>
<dbReference type="SUPFAM" id="SSF50978">
    <property type="entry name" value="WD40 repeat-like"/>
    <property type="match status" value="1"/>
</dbReference>
<dbReference type="Gene3D" id="2.130.10.10">
    <property type="entry name" value="YVTN repeat-like/Quinoprotein amine dehydrogenase"/>
    <property type="match status" value="1"/>
</dbReference>
<keyword evidence="5" id="KW-1185">Reference proteome</keyword>
<dbReference type="PROSITE" id="PS50082">
    <property type="entry name" value="WD_REPEATS_2"/>
    <property type="match status" value="1"/>
</dbReference>
<protein>
    <submittedName>
        <fullName evidence="4">Uncharacterized protein</fullName>
    </submittedName>
</protein>
<organism evidence="4 5">
    <name type="scientific">Hibiscus sabdariffa</name>
    <name type="common">roselle</name>
    <dbReference type="NCBI Taxonomy" id="183260"/>
    <lineage>
        <taxon>Eukaryota</taxon>
        <taxon>Viridiplantae</taxon>
        <taxon>Streptophyta</taxon>
        <taxon>Embryophyta</taxon>
        <taxon>Tracheophyta</taxon>
        <taxon>Spermatophyta</taxon>
        <taxon>Magnoliopsida</taxon>
        <taxon>eudicotyledons</taxon>
        <taxon>Gunneridae</taxon>
        <taxon>Pentapetalae</taxon>
        <taxon>rosids</taxon>
        <taxon>malvids</taxon>
        <taxon>Malvales</taxon>
        <taxon>Malvaceae</taxon>
        <taxon>Malvoideae</taxon>
        <taxon>Hibiscus</taxon>
    </lineage>
</organism>
<comment type="caution">
    <text evidence="4">The sequence shown here is derived from an EMBL/GenBank/DDBJ whole genome shotgun (WGS) entry which is preliminary data.</text>
</comment>
<gene>
    <name evidence="4" type="ORF">V6N11_014682</name>
</gene>
<proteinExistence type="predicted"/>
<sequence>MALNFPANIFRCRSSLKPSNAKNSELYDLVIFSNPRLDAMKMARTLRRHMKGKLFEDEDFSLERASTLINWTRRLSTPRHMLQFIKKAEDELHLIEGPERGFVARRTTFELADSMKKKLDQTEVTENKIRRFIHYQSLRARTTYMKFSNNGRFLASGSDSSLIIIWEVNQRGEWFRKRTLSGQKKVTAVAWSSDDQLLTASEEAVMCWNIHSGECLNVYGKFCFGTSEWSPDGSTYSCVCGVNEEYIASGSKDSMVYIRHRDTGELKVALEGHSGPVICVSWNQAKPHVLASASEDATILIWGLNSVFPSLKEK</sequence>
<keyword evidence="2" id="KW-0677">Repeat</keyword>
<evidence type="ECO:0000313" key="5">
    <source>
        <dbReference type="Proteomes" id="UP001396334"/>
    </source>
</evidence>
<dbReference type="SMART" id="SM00320">
    <property type="entry name" value="WD40"/>
    <property type="match status" value="4"/>
</dbReference>